<proteinExistence type="predicted"/>
<dbReference type="PROSITE" id="PS50119">
    <property type="entry name" value="ZF_BBOX"/>
    <property type="match status" value="1"/>
</dbReference>
<dbReference type="AlphaFoldDB" id="A0A1R2C6N7"/>
<protein>
    <recommendedName>
        <fullName evidence="2">B box-type domain-containing protein</fullName>
    </recommendedName>
</protein>
<dbReference type="EMBL" id="MPUH01000263">
    <property type="protein sequence ID" value="OMJ84641.1"/>
    <property type="molecule type" value="Genomic_DNA"/>
</dbReference>
<evidence type="ECO:0000259" key="2">
    <source>
        <dbReference type="PROSITE" id="PS50119"/>
    </source>
</evidence>
<evidence type="ECO:0000256" key="1">
    <source>
        <dbReference type="PROSITE-ProRule" id="PRU00024"/>
    </source>
</evidence>
<evidence type="ECO:0000313" key="4">
    <source>
        <dbReference type="Proteomes" id="UP000187209"/>
    </source>
</evidence>
<name>A0A1R2C6N7_9CILI</name>
<keyword evidence="1" id="KW-0862">Zinc</keyword>
<comment type="caution">
    <text evidence="3">The sequence shown here is derived from an EMBL/GenBank/DDBJ whole genome shotgun (WGS) entry which is preliminary data.</text>
</comment>
<accession>A0A1R2C6N7</accession>
<keyword evidence="1" id="KW-0479">Metal-binding</keyword>
<dbReference type="Gene3D" id="3.30.160.60">
    <property type="entry name" value="Classic Zinc Finger"/>
    <property type="match status" value="1"/>
</dbReference>
<feature type="domain" description="B box-type" evidence="2">
    <location>
        <begin position="54"/>
        <end position="93"/>
    </location>
</feature>
<keyword evidence="1" id="KW-0863">Zinc-finger</keyword>
<dbReference type="GO" id="GO:0008270">
    <property type="term" value="F:zinc ion binding"/>
    <property type="evidence" value="ECO:0007669"/>
    <property type="project" value="UniProtKB-KW"/>
</dbReference>
<keyword evidence="4" id="KW-1185">Reference proteome</keyword>
<dbReference type="SUPFAM" id="SSF57845">
    <property type="entry name" value="B-box zinc-binding domain"/>
    <property type="match status" value="1"/>
</dbReference>
<dbReference type="Pfam" id="PF00643">
    <property type="entry name" value="zf-B_box"/>
    <property type="match status" value="1"/>
</dbReference>
<sequence length="272" mass="31841">MSQKSEPNLCTECMFDLSSPRVFIIGKIREYSYCCKCFLKLSETLAFDKNIELIKEAQCSLHNRCFDIYCDSCEQLICSKCILIHKTHEISDIDFSGVICNKILTSYREKLDTLCENAQAIRKYSEDFQCSLKQVHEETQDNNIRINERMNKFVAEAEENERKCVVNFEHSAKGYHRKVFDKITELKDEMKSMTRSMEQKLENIHFISRLKLLEKLKALNATPSLIHDPVSNVSQQKIDDFDFQKLSRDILSIFNQSFENFPRCFVCPSNMN</sequence>
<dbReference type="OrthoDB" id="6105938at2759"/>
<dbReference type="InterPro" id="IPR000315">
    <property type="entry name" value="Znf_B-box"/>
</dbReference>
<dbReference type="Proteomes" id="UP000187209">
    <property type="component" value="Unassembled WGS sequence"/>
</dbReference>
<reference evidence="3 4" key="1">
    <citation type="submission" date="2016-11" db="EMBL/GenBank/DDBJ databases">
        <title>The macronuclear genome of Stentor coeruleus: a giant cell with tiny introns.</title>
        <authorList>
            <person name="Slabodnick M."/>
            <person name="Ruby J.G."/>
            <person name="Reiff S.B."/>
            <person name="Swart E.C."/>
            <person name="Gosai S."/>
            <person name="Prabakaran S."/>
            <person name="Witkowska E."/>
            <person name="Larue G.E."/>
            <person name="Fisher S."/>
            <person name="Freeman R.M."/>
            <person name="Gunawardena J."/>
            <person name="Chu W."/>
            <person name="Stover N.A."/>
            <person name="Gregory B.D."/>
            <person name="Nowacki M."/>
            <person name="Derisi J."/>
            <person name="Roy S.W."/>
            <person name="Marshall W.F."/>
            <person name="Sood P."/>
        </authorList>
    </citation>
    <scope>NUCLEOTIDE SEQUENCE [LARGE SCALE GENOMIC DNA]</scope>
    <source>
        <strain evidence="3">WM001</strain>
    </source>
</reference>
<evidence type="ECO:0000313" key="3">
    <source>
        <dbReference type="EMBL" id="OMJ84641.1"/>
    </source>
</evidence>
<gene>
    <name evidence="3" type="ORF">SteCoe_14237</name>
</gene>
<organism evidence="3 4">
    <name type="scientific">Stentor coeruleus</name>
    <dbReference type="NCBI Taxonomy" id="5963"/>
    <lineage>
        <taxon>Eukaryota</taxon>
        <taxon>Sar</taxon>
        <taxon>Alveolata</taxon>
        <taxon>Ciliophora</taxon>
        <taxon>Postciliodesmatophora</taxon>
        <taxon>Heterotrichea</taxon>
        <taxon>Heterotrichida</taxon>
        <taxon>Stentoridae</taxon>
        <taxon>Stentor</taxon>
    </lineage>
</organism>